<evidence type="ECO:0000313" key="1">
    <source>
        <dbReference type="EMBL" id="MPM90287.1"/>
    </source>
</evidence>
<accession>A0A645DLY0</accession>
<sequence>MEFRLIVTIFSKDNSFNELKHLLAYTFKTEPIETKLPISGEINATIQNYRGNSKDYELFINSPSIENAVFDLLIQLETFGYDWKFRKPIKLFDNKYTFVADLFPEFGTFYSQNLCGMVAILNEL</sequence>
<dbReference type="AlphaFoldDB" id="A0A645DLY0"/>
<dbReference type="EMBL" id="VSSQ01037567">
    <property type="protein sequence ID" value="MPM90287.1"/>
    <property type="molecule type" value="Genomic_DNA"/>
</dbReference>
<protein>
    <submittedName>
        <fullName evidence="1">Uncharacterized protein</fullName>
    </submittedName>
</protein>
<reference evidence="1" key="1">
    <citation type="submission" date="2019-08" db="EMBL/GenBank/DDBJ databases">
        <authorList>
            <person name="Kucharzyk K."/>
            <person name="Murdoch R.W."/>
            <person name="Higgins S."/>
            <person name="Loffler F."/>
        </authorList>
    </citation>
    <scope>NUCLEOTIDE SEQUENCE</scope>
</reference>
<gene>
    <name evidence="1" type="ORF">SDC9_137408</name>
</gene>
<organism evidence="1">
    <name type="scientific">bioreactor metagenome</name>
    <dbReference type="NCBI Taxonomy" id="1076179"/>
    <lineage>
        <taxon>unclassified sequences</taxon>
        <taxon>metagenomes</taxon>
        <taxon>ecological metagenomes</taxon>
    </lineage>
</organism>
<comment type="caution">
    <text evidence="1">The sequence shown here is derived from an EMBL/GenBank/DDBJ whole genome shotgun (WGS) entry which is preliminary data.</text>
</comment>
<name>A0A645DLY0_9ZZZZ</name>
<proteinExistence type="predicted"/>